<reference evidence="1" key="1">
    <citation type="submission" date="2018-05" db="EMBL/GenBank/DDBJ databases">
        <authorList>
            <person name="Lanie J.A."/>
            <person name="Ng W.-L."/>
            <person name="Kazmierczak K.M."/>
            <person name="Andrzejewski T.M."/>
            <person name="Davidsen T.M."/>
            <person name="Wayne K.J."/>
            <person name="Tettelin H."/>
            <person name="Glass J.I."/>
            <person name="Rusch D."/>
            <person name="Podicherti R."/>
            <person name="Tsui H.-C.T."/>
            <person name="Winkler M.E."/>
        </authorList>
    </citation>
    <scope>NUCLEOTIDE SEQUENCE</scope>
</reference>
<evidence type="ECO:0000313" key="1">
    <source>
        <dbReference type="EMBL" id="SVD00956.1"/>
    </source>
</evidence>
<dbReference type="InterPro" id="IPR000653">
    <property type="entry name" value="DegT/StrS_aminotransferase"/>
</dbReference>
<feature type="non-terminal residue" evidence="1">
    <location>
        <position position="78"/>
    </location>
</feature>
<organism evidence="1">
    <name type="scientific">marine metagenome</name>
    <dbReference type="NCBI Taxonomy" id="408172"/>
    <lineage>
        <taxon>unclassified sequences</taxon>
        <taxon>metagenomes</taxon>
        <taxon>ecological metagenomes</taxon>
    </lineage>
</organism>
<dbReference type="Pfam" id="PF01041">
    <property type="entry name" value="DegT_DnrJ_EryC1"/>
    <property type="match status" value="1"/>
</dbReference>
<dbReference type="EMBL" id="UINC01124065">
    <property type="protein sequence ID" value="SVD00956.1"/>
    <property type="molecule type" value="Genomic_DNA"/>
</dbReference>
<protein>
    <submittedName>
        <fullName evidence="1">Uncharacterized protein</fullName>
    </submittedName>
</protein>
<gene>
    <name evidence="1" type="ORF">METZ01_LOCUS353810</name>
</gene>
<dbReference type="AlphaFoldDB" id="A0A382RTH3"/>
<name>A0A382RTH3_9ZZZZ</name>
<proteinExistence type="predicted"/>
<accession>A0A382RTH3</accession>
<sequence>MRNNRYHVREFERKFANYLGVKYAQAASSGTARDYNEQMGKLTNNLSSLNSIYEVDLMDSNTKLMNTINDLASTSEAS</sequence>